<dbReference type="PANTHER" id="PTHR32282:SF33">
    <property type="entry name" value="PEPTIDOGLYCAN GLYCOSYLTRANSFERASE"/>
    <property type="match status" value="1"/>
</dbReference>
<accession>A0A7Z1N8F6</accession>
<dbReference type="SUPFAM" id="SSF56601">
    <property type="entry name" value="beta-lactamase/transpeptidase-like"/>
    <property type="match status" value="1"/>
</dbReference>
<dbReference type="GO" id="GO:0008955">
    <property type="term" value="F:peptidoglycan glycosyltransferase activity"/>
    <property type="evidence" value="ECO:0007669"/>
    <property type="project" value="TreeGrafter"/>
</dbReference>
<dbReference type="GO" id="GO:0009252">
    <property type="term" value="P:peptidoglycan biosynthetic process"/>
    <property type="evidence" value="ECO:0007669"/>
    <property type="project" value="TreeGrafter"/>
</dbReference>
<dbReference type="InterPro" id="IPR001460">
    <property type="entry name" value="PCN-bd_Tpept"/>
</dbReference>
<reference evidence="4 5" key="1">
    <citation type="submission" date="2017-11" db="EMBL/GenBank/DDBJ databases">
        <authorList>
            <person name="Founou R.C."/>
            <person name="Founou L."/>
            <person name="Allam M."/>
            <person name="Ismail A."/>
            <person name="Essack S.Y."/>
        </authorList>
    </citation>
    <scope>NUCLEOTIDE SEQUENCE [LARGE SCALE GENOMIC DNA]</scope>
    <source>
        <strain evidence="4 5">G703N2B1</strain>
    </source>
</reference>
<evidence type="ECO:0000256" key="1">
    <source>
        <dbReference type="ARBA" id="ARBA00022676"/>
    </source>
</evidence>
<feature type="non-terminal residue" evidence="4">
    <location>
        <position position="1"/>
    </location>
</feature>
<dbReference type="InterPro" id="IPR012338">
    <property type="entry name" value="Beta-lactam/transpept-like"/>
</dbReference>
<keyword evidence="1" id="KW-0328">Glycosyltransferase</keyword>
<dbReference type="Pfam" id="PF00905">
    <property type="entry name" value="Transpeptidase"/>
    <property type="match status" value="1"/>
</dbReference>
<dbReference type="PANTHER" id="PTHR32282">
    <property type="entry name" value="BINDING PROTEIN TRANSPEPTIDASE, PUTATIVE-RELATED"/>
    <property type="match status" value="1"/>
</dbReference>
<proteinExistence type="predicted"/>
<dbReference type="Proteomes" id="UP000238775">
    <property type="component" value="Unassembled WGS sequence"/>
</dbReference>
<feature type="non-terminal residue" evidence="4">
    <location>
        <position position="144"/>
    </location>
</feature>
<evidence type="ECO:0000313" key="4">
    <source>
        <dbReference type="EMBL" id="PPJ81375.1"/>
    </source>
</evidence>
<name>A0A7Z1N8F6_STAAU</name>
<dbReference type="GO" id="GO:0030288">
    <property type="term" value="C:outer membrane-bounded periplasmic space"/>
    <property type="evidence" value="ECO:0007669"/>
    <property type="project" value="TreeGrafter"/>
</dbReference>
<dbReference type="AlphaFoldDB" id="A0A7Z1N8F6"/>
<dbReference type="Gene3D" id="3.40.710.10">
    <property type="entry name" value="DD-peptidase/beta-lactamase superfamily"/>
    <property type="match status" value="1"/>
</dbReference>
<sequence length="144" mass="15072">TAAYAGIANGQYPVRPRGLEETGDNKRWYESLTGGTTKLPDDIREKMLDLLGSSLRGTGRAAVLTTDAYGKTGTTQQSRDAWFIGFAGDPGVGVWVGNDDSSPNPGLHGGGVPAQIWRNVMVSALGLAPVQAPVVVEENASDAD</sequence>
<gene>
    <name evidence="4" type="ORF">CV021_00195</name>
</gene>
<dbReference type="RefSeq" id="WP_269435655.1">
    <property type="nucleotide sequence ID" value="NZ_PGWZ01000039.1"/>
</dbReference>
<dbReference type="InterPro" id="IPR050396">
    <property type="entry name" value="Glycosyltr_51/Transpeptidase"/>
</dbReference>
<evidence type="ECO:0000313" key="5">
    <source>
        <dbReference type="Proteomes" id="UP000238775"/>
    </source>
</evidence>
<organism evidence="4 5">
    <name type="scientific">Staphylococcus aureus</name>
    <dbReference type="NCBI Taxonomy" id="1280"/>
    <lineage>
        <taxon>Bacteria</taxon>
        <taxon>Bacillati</taxon>
        <taxon>Bacillota</taxon>
        <taxon>Bacilli</taxon>
        <taxon>Bacillales</taxon>
        <taxon>Staphylococcaceae</taxon>
        <taxon>Staphylococcus</taxon>
    </lineage>
</organism>
<keyword evidence="2" id="KW-0808">Transferase</keyword>
<comment type="caution">
    <text evidence="4">The sequence shown here is derived from an EMBL/GenBank/DDBJ whole genome shotgun (WGS) entry which is preliminary data.</text>
</comment>
<dbReference type="GO" id="GO:0008658">
    <property type="term" value="F:penicillin binding"/>
    <property type="evidence" value="ECO:0007669"/>
    <property type="project" value="InterPro"/>
</dbReference>
<protein>
    <submittedName>
        <fullName evidence="4">Penicillin-binding protein</fullName>
    </submittedName>
</protein>
<evidence type="ECO:0000256" key="2">
    <source>
        <dbReference type="ARBA" id="ARBA00022679"/>
    </source>
</evidence>
<feature type="domain" description="Penicillin-binding protein transpeptidase" evidence="3">
    <location>
        <begin position="46"/>
        <end position="121"/>
    </location>
</feature>
<evidence type="ECO:0000259" key="3">
    <source>
        <dbReference type="Pfam" id="PF00905"/>
    </source>
</evidence>
<dbReference type="EMBL" id="PGWZ01000039">
    <property type="protein sequence ID" value="PPJ81375.1"/>
    <property type="molecule type" value="Genomic_DNA"/>
</dbReference>